<organism evidence="2 3">
    <name type="scientific">Prescottella agglutinans</name>
    <dbReference type="NCBI Taxonomy" id="1644129"/>
    <lineage>
        <taxon>Bacteria</taxon>
        <taxon>Bacillati</taxon>
        <taxon>Actinomycetota</taxon>
        <taxon>Actinomycetes</taxon>
        <taxon>Mycobacteriales</taxon>
        <taxon>Nocardiaceae</taxon>
        <taxon>Prescottella</taxon>
    </lineage>
</organism>
<dbReference type="PANTHER" id="PTHR43459">
    <property type="entry name" value="ENOYL-COA HYDRATASE"/>
    <property type="match status" value="1"/>
</dbReference>
<evidence type="ECO:0000313" key="2">
    <source>
        <dbReference type="EMBL" id="MDH6282671.1"/>
    </source>
</evidence>
<name>A0ABT6MEE6_9NOCA</name>
<proteinExistence type="inferred from homology"/>
<comment type="similarity">
    <text evidence="1">Belongs to the enoyl-CoA hydratase/isomerase family.</text>
</comment>
<dbReference type="InterPro" id="IPR001753">
    <property type="entry name" value="Enoyl-CoA_hydra/iso"/>
</dbReference>
<reference evidence="2 3" key="1">
    <citation type="submission" date="2023-04" db="EMBL/GenBank/DDBJ databases">
        <title>Forest soil microbial communities from Buena Vista Peninsula, Colon Province, Panama.</title>
        <authorList>
            <person name="Bouskill N."/>
        </authorList>
    </citation>
    <scope>NUCLEOTIDE SEQUENCE [LARGE SCALE GENOMIC DNA]</scope>
    <source>
        <strain evidence="2 3">CFH S0262</strain>
    </source>
</reference>
<evidence type="ECO:0000313" key="3">
    <source>
        <dbReference type="Proteomes" id="UP001160334"/>
    </source>
</evidence>
<dbReference type="Pfam" id="PF00378">
    <property type="entry name" value="ECH_1"/>
    <property type="match status" value="1"/>
</dbReference>
<dbReference type="SUPFAM" id="SSF52096">
    <property type="entry name" value="ClpP/crotonase"/>
    <property type="match status" value="1"/>
</dbReference>
<gene>
    <name evidence="2" type="ORF">M2280_003908</name>
</gene>
<dbReference type="InterPro" id="IPR029045">
    <property type="entry name" value="ClpP/crotonase-like_dom_sf"/>
</dbReference>
<accession>A0ABT6MEE6</accession>
<dbReference type="RefSeq" id="WP_280761973.1">
    <property type="nucleotide sequence ID" value="NZ_JARXVC010000011.1"/>
</dbReference>
<dbReference type="Gene3D" id="1.10.12.10">
    <property type="entry name" value="Lyase 2-enoyl-coa Hydratase, Chain A, domain 2"/>
    <property type="match status" value="1"/>
</dbReference>
<keyword evidence="3" id="KW-1185">Reference proteome</keyword>
<dbReference type="InterPro" id="IPR014748">
    <property type="entry name" value="Enoyl-CoA_hydra_C"/>
</dbReference>
<dbReference type="PANTHER" id="PTHR43459:SF1">
    <property type="entry name" value="EG:BACN32G11.4 PROTEIN"/>
    <property type="match status" value="1"/>
</dbReference>
<dbReference type="CDD" id="cd06558">
    <property type="entry name" value="crotonase-like"/>
    <property type="match status" value="1"/>
</dbReference>
<comment type="caution">
    <text evidence="2">The sequence shown here is derived from an EMBL/GenBank/DDBJ whole genome shotgun (WGS) entry which is preliminary data.</text>
</comment>
<sequence>MRTDRCTLTVDDDGVAHLRLTRPDARNAIDLAMVESLAEAAESIASHDTARSLLISGDGPAFCVGGDLKYFTEHLNTLAGEFRTMISLWHRTLPLLDELPFPVVTAVHGGTAGGGLGLVWCADHVVAAENTKIATGFADIGLSGDGGSSWHLPRLVGMRRAKEMILENRVLDATTALEWGLVNRVVPDAELLDTALERARFFATRSITATRESKRLLAAAMSSTHRDHLEAELEAMLVCGAAQDAQVGIRAFVDRKQPTFTDR</sequence>
<dbReference type="Proteomes" id="UP001160334">
    <property type="component" value="Unassembled WGS sequence"/>
</dbReference>
<dbReference type="Gene3D" id="3.90.226.10">
    <property type="entry name" value="2-enoyl-CoA Hydratase, Chain A, domain 1"/>
    <property type="match status" value="1"/>
</dbReference>
<evidence type="ECO:0000256" key="1">
    <source>
        <dbReference type="ARBA" id="ARBA00005254"/>
    </source>
</evidence>
<protein>
    <submittedName>
        <fullName evidence="2">Enoyl-CoA hydratase/carnithine racemase</fullName>
    </submittedName>
</protein>
<dbReference type="EMBL" id="JARXVC010000011">
    <property type="protein sequence ID" value="MDH6282671.1"/>
    <property type="molecule type" value="Genomic_DNA"/>
</dbReference>